<comment type="caution">
    <text evidence="4">The sequence shown here is derived from an EMBL/GenBank/DDBJ whole genome shotgun (WGS) entry which is preliminary data.</text>
</comment>
<dbReference type="PANTHER" id="PTHR24171">
    <property type="entry name" value="ANKYRIN REPEAT DOMAIN-CONTAINING PROTEIN 39-RELATED"/>
    <property type="match status" value="1"/>
</dbReference>
<sequence length="233" mass="25447">GGLWSREKSPENHKRHLSAVASSLRLSRLGTDNPKLERKVCQHALFPYLVNNSAGHGDITGLEDHLQEGADLLGADDRGRTALHVAASMGKVETVCFLLKHGADVNAIDCNGETALQDAIRSGSLEVVEMFISVGARLEKSSEDLGAEMCCLAFLGDTEQMKVWKKAGVSFNTSDALGRTPLHVAVCTNQMEMVKFCIRNGSDPEQRDKMNIRPVDDAQRLGFHHLVELLGKK</sequence>
<feature type="repeat" description="ANK" evidence="3">
    <location>
        <begin position="78"/>
        <end position="110"/>
    </location>
</feature>
<dbReference type="Pfam" id="PF12796">
    <property type="entry name" value="Ank_2"/>
    <property type="match status" value="1"/>
</dbReference>
<dbReference type="Proteomes" id="UP001059041">
    <property type="component" value="Linkage Group LG2"/>
</dbReference>
<dbReference type="Pfam" id="PF00023">
    <property type="entry name" value="Ank"/>
    <property type="match status" value="1"/>
</dbReference>
<keyword evidence="2 3" id="KW-0040">ANK repeat</keyword>
<feature type="repeat" description="ANK" evidence="3">
    <location>
        <begin position="177"/>
        <end position="209"/>
    </location>
</feature>
<dbReference type="Gene3D" id="1.25.40.20">
    <property type="entry name" value="Ankyrin repeat-containing domain"/>
    <property type="match status" value="2"/>
</dbReference>
<dbReference type="SUPFAM" id="SSF48403">
    <property type="entry name" value="Ankyrin repeat"/>
    <property type="match status" value="1"/>
</dbReference>
<name>A0A9W8CBM4_TRIRA</name>
<reference evidence="4" key="1">
    <citation type="submission" date="2021-02" db="EMBL/GenBank/DDBJ databases">
        <title>Comparative genomics reveals that relaxation of natural selection precedes convergent phenotypic evolution of cavefish.</title>
        <authorList>
            <person name="Peng Z."/>
        </authorList>
    </citation>
    <scope>NUCLEOTIDE SEQUENCE</scope>
    <source>
        <tissue evidence="4">Muscle</tissue>
    </source>
</reference>
<keyword evidence="5" id="KW-1185">Reference proteome</keyword>
<dbReference type="InterPro" id="IPR002110">
    <property type="entry name" value="Ankyrin_rpt"/>
</dbReference>
<proteinExistence type="predicted"/>
<accession>A0A9W8CBM4</accession>
<keyword evidence="4" id="KW-0406">Ion transport</keyword>
<evidence type="ECO:0000313" key="4">
    <source>
        <dbReference type="EMBL" id="KAI7813524.1"/>
    </source>
</evidence>
<dbReference type="InterPro" id="IPR036770">
    <property type="entry name" value="Ankyrin_rpt-contain_sf"/>
</dbReference>
<keyword evidence="1" id="KW-0677">Repeat</keyword>
<evidence type="ECO:0000256" key="1">
    <source>
        <dbReference type="ARBA" id="ARBA00022737"/>
    </source>
</evidence>
<organism evidence="4 5">
    <name type="scientific">Triplophysa rosa</name>
    <name type="common">Cave loach</name>
    <dbReference type="NCBI Taxonomy" id="992332"/>
    <lineage>
        <taxon>Eukaryota</taxon>
        <taxon>Metazoa</taxon>
        <taxon>Chordata</taxon>
        <taxon>Craniata</taxon>
        <taxon>Vertebrata</taxon>
        <taxon>Euteleostomi</taxon>
        <taxon>Actinopterygii</taxon>
        <taxon>Neopterygii</taxon>
        <taxon>Teleostei</taxon>
        <taxon>Ostariophysi</taxon>
        <taxon>Cypriniformes</taxon>
        <taxon>Nemacheilidae</taxon>
        <taxon>Triplophysa</taxon>
    </lineage>
</organism>
<dbReference type="PROSITE" id="PS50297">
    <property type="entry name" value="ANK_REP_REGION"/>
    <property type="match status" value="3"/>
</dbReference>
<evidence type="ECO:0000313" key="5">
    <source>
        <dbReference type="Proteomes" id="UP001059041"/>
    </source>
</evidence>
<dbReference type="PROSITE" id="PS50088">
    <property type="entry name" value="ANK_REPEAT"/>
    <property type="match status" value="3"/>
</dbReference>
<protein>
    <submittedName>
        <fullName evidence="4">Potassium channel KOR2-like</fullName>
    </submittedName>
</protein>
<dbReference type="PANTHER" id="PTHR24171:SF9">
    <property type="entry name" value="ANKYRIN REPEAT DOMAIN-CONTAINING PROTEIN 39"/>
    <property type="match status" value="1"/>
</dbReference>
<dbReference type="EMBL" id="JAFHDT010000002">
    <property type="protein sequence ID" value="KAI7813524.1"/>
    <property type="molecule type" value="Genomic_DNA"/>
</dbReference>
<gene>
    <name evidence="4" type="ORF">IRJ41_018603</name>
</gene>
<feature type="non-terminal residue" evidence="4">
    <location>
        <position position="233"/>
    </location>
</feature>
<dbReference type="PRINTS" id="PR01415">
    <property type="entry name" value="ANKYRIN"/>
</dbReference>
<feature type="repeat" description="ANK" evidence="3">
    <location>
        <begin position="111"/>
        <end position="143"/>
    </location>
</feature>
<evidence type="ECO:0000256" key="2">
    <source>
        <dbReference type="ARBA" id="ARBA00023043"/>
    </source>
</evidence>
<dbReference type="AlphaFoldDB" id="A0A9W8CBM4"/>
<keyword evidence="4" id="KW-0813">Transport</keyword>
<dbReference type="SMART" id="SM00248">
    <property type="entry name" value="ANK"/>
    <property type="match status" value="3"/>
</dbReference>
<keyword evidence="4" id="KW-0407">Ion channel</keyword>
<dbReference type="GO" id="GO:0034220">
    <property type="term" value="P:monoatomic ion transmembrane transport"/>
    <property type="evidence" value="ECO:0007669"/>
    <property type="project" value="UniProtKB-KW"/>
</dbReference>
<evidence type="ECO:0000256" key="3">
    <source>
        <dbReference type="PROSITE-ProRule" id="PRU00023"/>
    </source>
</evidence>